<proteinExistence type="predicted"/>
<protein>
    <submittedName>
        <fullName evidence="1">Uncharacterized protein</fullName>
    </submittedName>
</protein>
<dbReference type="Proteomes" id="UP000242913">
    <property type="component" value="Unassembled WGS sequence"/>
</dbReference>
<sequence length="97" mass="11063">MDQLKLLADRMIYRLITDQFLDGFSDYQLISIIDANNTHKALTIGKTYSKSSEAELELQFLYRRMNEPGNYITSVQRTEQSLILAIGLLNGSGKLVF</sequence>
<reference evidence="1 2" key="1">
    <citation type="submission" date="2015-12" db="EMBL/GenBank/DDBJ databases">
        <title>Draft genome of the nematode, Onchocerca flexuosa.</title>
        <authorList>
            <person name="Mitreva M."/>
        </authorList>
    </citation>
    <scope>NUCLEOTIDE SEQUENCE [LARGE SCALE GENOMIC DNA]</scope>
    <source>
        <strain evidence="1">Red Deer</strain>
    </source>
</reference>
<accession>A0A238BKW4</accession>
<organism evidence="1 2">
    <name type="scientific">Onchocerca flexuosa</name>
    <dbReference type="NCBI Taxonomy" id="387005"/>
    <lineage>
        <taxon>Eukaryota</taxon>
        <taxon>Metazoa</taxon>
        <taxon>Ecdysozoa</taxon>
        <taxon>Nematoda</taxon>
        <taxon>Chromadorea</taxon>
        <taxon>Rhabditida</taxon>
        <taxon>Spirurina</taxon>
        <taxon>Spiruromorpha</taxon>
        <taxon>Filarioidea</taxon>
        <taxon>Onchocercidae</taxon>
        <taxon>Onchocerca</taxon>
    </lineage>
</organism>
<keyword evidence="2" id="KW-1185">Reference proteome</keyword>
<gene>
    <name evidence="1" type="ORF">X798_07868</name>
</gene>
<dbReference type="AlphaFoldDB" id="A0A238BKW4"/>
<evidence type="ECO:0000313" key="2">
    <source>
        <dbReference type="Proteomes" id="UP000242913"/>
    </source>
</evidence>
<name>A0A238BKW4_9BILA</name>
<evidence type="ECO:0000313" key="1">
    <source>
        <dbReference type="EMBL" id="OZC05168.1"/>
    </source>
</evidence>
<dbReference type="EMBL" id="KZ271532">
    <property type="protein sequence ID" value="OZC05168.1"/>
    <property type="molecule type" value="Genomic_DNA"/>
</dbReference>